<dbReference type="Proteomes" id="UP001497623">
    <property type="component" value="Unassembled WGS sequence"/>
</dbReference>
<sequence>GQIITILMLILVCLLTAYGIILYMNRVATSRKFATREYKETVIVIDSSDKTSNTEISSSELLEEEESQNGAIRNVGNYLLRLLEESGHDKPVLSRNTRSLIEKNMILGTEEIKSYQSYSIAHLTLLHSIFGAFIIVSFVTILLLGCNKICNLSLITRQHKFYV</sequence>
<keyword evidence="3" id="KW-1185">Reference proteome</keyword>
<protein>
    <submittedName>
        <fullName evidence="2">Uncharacterized protein</fullName>
    </submittedName>
</protein>
<evidence type="ECO:0000313" key="3">
    <source>
        <dbReference type="Proteomes" id="UP001497623"/>
    </source>
</evidence>
<keyword evidence="1" id="KW-1133">Transmembrane helix</keyword>
<dbReference type="EMBL" id="CAXKWB010037458">
    <property type="protein sequence ID" value="CAL4149940.1"/>
    <property type="molecule type" value="Genomic_DNA"/>
</dbReference>
<keyword evidence="1" id="KW-0472">Membrane</keyword>
<comment type="caution">
    <text evidence="2">The sequence shown here is derived from an EMBL/GenBank/DDBJ whole genome shotgun (WGS) entry which is preliminary data.</text>
</comment>
<gene>
    <name evidence="2" type="ORF">MNOR_LOCUS30517</name>
</gene>
<dbReference type="AlphaFoldDB" id="A0AAV2RZJ4"/>
<reference evidence="2 3" key="1">
    <citation type="submission" date="2024-05" db="EMBL/GenBank/DDBJ databases">
        <authorList>
            <person name="Wallberg A."/>
        </authorList>
    </citation>
    <scope>NUCLEOTIDE SEQUENCE [LARGE SCALE GENOMIC DNA]</scope>
</reference>
<name>A0AAV2RZJ4_MEGNR</name>
<evidence type="ECO:0000256" key="1">
    <source>
        <dbReference type="SAM" id="Phobius"/>
    </source>
</evidence>
<accession>A0AAV2RZJ4</accession>
<evidence type="ECO:0000313" key="2">
    <source>
        <dbReference type="EMBL" id="CAL4149940.1"/>
    </source>
</evidence>
<feature type="transmembrane region" description="Helical" evidence="1">
    <location>
        <begin position="6"/>
        <end position="24"/>
    </location>
</feature>
<feature type="transmembrane region" description="Helical" evidence="1">
    <location>
        <begin position="123"/>
        <end position="145"/>
    </location>
</feature>
<keyword evidence="1" id="KW-0812">Transmembrane</keyword>
<feature type="non-terminal residue" evidence="2">
    <location>
        <position position="1"/>
    </location>
</feature>
<organism evidence="2 3">
    <name type="scientific">Meganyctiphanes norvegica</name>
    <name type="common">Northern krill</name>
    <name type="synonym">Thysanopoda norvegica</name>
    <dbReference type="NCBI Taxonomy" id="48144"/>
    <lineage>
        <taxon>Eukaryota</taxon>
        <taxon>Metazoa</taxon>
        <taxon>Ecdysozoa</taxon>
        <taxon>Arthropoda</taxon>
        <taxon>Crustacea</taxon>
        <taxon>Multicrustacea</taxon>
        <taxon>Malacostraca</taxon>
        <taxon>Eumalacostraca</taxon>
        <taxon>Eucarida</taxon>
        <taxon>Euphausiacea</taxon>
        <taxon>Euphausiidae</taxon>
        <taxon>Meganyctiphanes</taxon>
    </lineage>
</organism>
<proteinExistence type="predicted"/>